<dbReference type="NCBIfam" id="NF040654">
    <property type="entry name" value="MtaA_Meth"/>
    <property type="match status" value="1"/>
</dbReference>
<evidence type="ECO:0000256" key="5">
    <source>
        <dbReference type="ARBA" id="ARBA00022833"/>
    </source>
</evidence>
<dbReference type="AlphaFoldDB" id="A0AA96V9J8"/>
<keyword evidence="2" id="KW-0489">Methyltransferase</keyword>
<dbReference type="GO" id="GO:0006730">
    <property type="term" value="P:one-carbon metabolic process"/>
    <property type="evidence" value="ECO:0007669"/>
    <property type="project" value="InterPro"/>
</dbReference>
<keyword evidence="3" id="KW-0808">Transferase</keyword>
<name>A0AA96V9J8_9EURY</name>
<keyword evidence="8" id="KW-0456">Lyase</keyword>
<dbReference type="Proteomes" id="UP001304970">
    <property type="component" value="Chromosome"/>
</dbReference>
<dbReference type="RefSeq" id="WP_338097742.1">
    <property type="nucleotide sequence ID" value="NZ_CP131061.1"/>
</dbReference>
<dbReference type="GO" id="GO:0032259">
    <property type="term" value="P:methylation"/>
    <property type="evidence" value="ECO:0007669"/>
    <property type="project" value="UniProtKB-KW"/>
</dbReference>
<dbReference type="GO" id="GO:0015948">
    <property type="term" value="P:methanogenesis"/>
    <property type="evidence" value="ECO:0007669"/>
    <property type="project" value="UniProtKB-KW"/>
</dbReference>
<evidence type="ECO:0000256" key="4">
    <source>
        <dbReference type="ARBA" id="ARBA00022723"/>
    </source>
</evidence>
<dbReference type="InterPro" id="IPR006360">
    <property type="entry name" value="Mtase_MtaA_CmuA"/>
</dbReference>
<reference evidence="8 9" key="1">
    <citation type="submission" date="2023-07" db="EMBL/GenBank/DDBJ databases">
        <title>Closed genome sequence of Methanosarcinaceae archaeon Am2.</title>
        <authorList>
            <person name="Poehlein A."/>
            <person name="Protasov E."/>
            <person name="Platt K."/>
            <person name="Reeh H."/>
            <person name="Daniel R."/>
            <person name="Brune A."/>
        </authorList>
    </citation>
    <scope>NUCLEOTIDE SEQUENCE [LARGE SCALE GENOMIC DNA]</scope>
    <source>
        <strain evidence="8 9">Am2</strain>
    </source>
</reference>
<dbReference type="NCBIfam" id="TIGR01463">
    <property type="entry name" value="mtaA_cmuA"/>
    <property type="match status" value="1"/>
</dbReference>
<comment type="cofactor">
    <cofactor evidence="1">
        <name>Zn(2+)</name>
        <dbReference type="ChEBI" id="CHEBI:29105"/>
    </cofactor>
</comment>
<evidence type="ECO:0000256" key="3">
    <source>
        <dbReference type="ARBA" id="ARBA00022679"/>
    </source>
</evidence>
<dbReference type="GO" id="GO:0004853">
    <property type="term" value="F:uroporphyrinogen decarboxylase activity"/>
    <property type="evidence" value="ECO:0007669"/>
    <property type="project" value="UniProtKB-EC"/>
</dbReference>
<keyword evidence="6" id="KW-0484">Methanogenesis</keyword>
<dbReference type="CDD" id="cd03307">
    <property type="entry name" value="Mta_CmuA_like"/>
    <property type="match status" value="1"/>
</dbReference>
<feature type="domain" description="Uroporphyrinogen decarboxylase (URO-D)" evidence="7">
    <location>
        <begin position="4"/>
        <end position="336"/>
    </location>
</feature>
<keyword evidence="5" id="KW-0862">Zinc</keyword>
<dbReference type="NCBIfam" id="NF004889">
    <property type="entry name" value="PRK06252.1"/>
    <property type="match status" value="1"/>
</dbReference>
<sequence>MTTLKENLLKALNGEPVEKTPVVSVTQTGIVELMDLVNAPWPESQSNAKMMADLAVAAHELGGLEAVRVPYCLTVLAQAMGCEVNMGTKNRQPSVTAHPYEKPEMLDDAKKPDLKNAGRIPAVLEAIRLVRQKVGPDVPIIGGMEGPITLASDLCSVKSFMKWSIKKPDDLKRVIDFANVAAIEYANLMVEAGADIICIADPVSSPDLMSPQDFHDKLMGAITEFADKVKAPVVLHVCGNVTAILNDMADCHCKGLSIEEKVEDVKGAVELTKGRAVIIGNVSSPFVLLSGDPAKVAAAVNNALDAGVAILAPGCGIAPMTPLANIKAMVDARNKYFQK</sequence>
<accession>A0AA96V9J8</accession>
<evidence type="ECO:0000259" key="7">
    <source>
        <dbReference type="Pfam" id="PF01208"/>
    </source>
</evidence>
<dbReference type="Gene3D" id="3.20.20.210">
    <property type="match status" value="1"/>
</dbReference>
<dbReference type="InterPro" id="IPR038071">
    <property type="entry name" value="UROD/MetE-like_sf"/>
</dbReference>
<evidence type="ECO:0000313" key="9">
    <source>
        <dbReference type="Proteomes" id="UP001304970"/>
    </source>
</evidence>
<dbReference type="InterPro" id="IPR052024">
    <property type="entry name" value="Methanogen_methyltrans"/>
</dbReference>
<dbReference type="PANTHER" id="PTHR47099:SF1">
    <property type="entry name" value="METHYLCOBAMIDE:COM METHYLTRANSFERASE MTBA"/>
    <property type="match status" value="1"/>
</dbReference>
<keyword evidence="9" id="KW-1185">Reference proteome</keyword>
<gene>
    <name evidence="8" type="primary">hemE_9</name>
    <name evidence="8" type="ORF">MsAm2_15950</name>
</gene>
<organism evidence="8 9">
    <name type="scientific">Methanolapillus ohkumae</name>
    <dbReference type="NCBI Taxonomy" id="3028298"/>
    <lineage>
        <taxon>Archaea</taxon>
        <taxon>Methanobacteriati</taxon>
        <taxon>Methanobacteriota</taxon>
        <taxon>Stenosarchaea group</taxon>
        <taxon>Methanomicrobia</taxon>
        <taxon>Methanosarcinales</taxon>
        <taxon>Methanosarcinaceae</taxon>
        <taxon>Methanolapillus</taxon>
    </lineage>
</organism>
<dbReference type="GeneID" id="89229022"/>
<evidence type="ECO:0000256" key="2">
    <source>
        <dbReference type="ARBA" id="ARBA00022603"/>
    </source>
</evidence>
<evidence type="ECO:0000256" key="6">
    <source>
        <dbReference type="ARBA" id="ARBA00022994"/>
    </source>
</evidence>
<proteinExistence type="predicted"/>
<dbReference type="Pfam" id="PF01208">
    <property type="entry name" value="URO-D"/>
    <property type="match status" value="1"/>
</dbReference>
<dbReference type="GO" id="GO:0006779">
    <property type="term" value="P:porphyrin-containing compound biosynthetic process"/>
    <property type="evidence" value="ECO:0007669"/>
    <property type="project" value="InterPro"/>
</dbReference>
<dbReference type="EC" id="4.1.1.37" evidence="8"/>
<protein>
    <submittedName>
        <fullName evidence="8">Uroporphyrinogen decarboxylase</fullName>
        <ecNumber evidence="8">4.1.1.37</ecNumber>
    </submittedName>
</protein>
<keyword evidence="4" id="KW-0479">Metal-binding</keyword>
<dbReference type="GO" id="GO:0008168">
    <property type="term" value="F:methyltransferase activity"/>
    <property type="evidence" value="ECO:0007669"/>
    <property type="project" value="UniProtKB-KW"/>
</dbReference>
<dbReference type="EMBL" id="CP131061">
    <property type="protein sequence ID" value="WNY27783.1"/>
    <property type="molecule type" value="Genomic_DNA"/>
</dbReference>
<evidence type="ECO:0000313" key="8">
    <source>
        <dbReference type="EMBL" id="WNY27783.1"/>
    </source>
</evidence>
<dbReference type="InterPro" id="IPR000257">
    <property type="entry name" value="Uroporphyrinogen_deCOase"/>
</dbReference>
<dbReference type="PANTHER" id="PTHR47099">
    <property type="entry name" value="METHYLCOBAMIDE:COM METHYLTRANSFERASE MTBA"/>
    <property type="match status" value="1"/>
</dbReference>
<evidence type="ECO:0000256" key="1">
    <source>
        <dbReference type="ARBA" id="ARBA00001947"/>
    </source>
</evidence>
<dbReference type="GO" id="GO:0046872">
    <property type="term" value="F:metal ion binding"/>
    <property type="evidence" value="ECO:0007669"/>
    <property type="project" value="UniProtKB-KW"/>
</dbReference>
<dbReference type="SUPFAM" id="SSF51726">
    <property type="entry name" value="UROD/MetE-like"/>
    <property type="match status" value="1"/>
</dbReference>